<dbReference type="OrthoDB" id="5380854at2759"/>
<dbReference type="GO" id="GO:0005634">
    <property type="term" value="C:nucleus"/>
    <property type="evidence" value="ECO:0007669"/>
    <property type="project" value="UniProtKB-SubCell"/>
</dbReference>
<keyword evidence="3" id="KW-0805">Transcription regulation</keyword>
<dbReference type="SUPFAM" id="SSF57701">
    <property type="entry name" value="Zn2/Cys6 DNA-binding domain"/>
    <property type="match status" value="1"/>
</dbReference>
<dbReference type="PANTHER" id="PTHR37534">
    <property type="entry name" value="TRANSCRIPTIONAL ACTIVATOR PROTEIN UGA3"/>
    <property type="match status" value="1"/>
</dbReference>
<dbReference type="InParanoid" id="A0A1J7J2Z5"/>
<dbReference type="SMART" id="SM00066">
    <property type="entry name" value="GAL4"/>
    <property type="match status" value="1"/>
</dbReference>
<evidence type="ECO:0000256" key="2">
    <source>
        <dbReference type="ARBA" id="ARBA00022833"/>
    </source>
</evidence>
<keyword evidence="5" id="KW-0804">Transcription</keyword>
<dbReference type="GO" id="GO:0000976">
    <property type="term" value="F:transcription cis-regulatory region binding"/>
    <property type="evidence" value="ECO:0007669"/>
    <property type="project" value="TreeGrafter"/>
</dbReference>
<name>A0A1J7J2Z5_9PEZI</name>
<dbReference type="GO" id="GO:0045944">
    <property type="term" value="P:positive regulation of transcription by RNA polymerase II"/>
    <property type="evidence" value="ECO:0007669"/>
    <property type="project" value="TreeGrafter"/>
</dbReference>
<dbReference type="Pfam" id="PF11951">
    <property type="entry name" value="Fungal_trans_2"/>
    <property type="match status" value="1"/>
</dbReference>
<evidence type="ECO:0000256" key="1">
    <source>
        <dbReference type="ARBA" id="ARBA00004123"/>
    </source>
</evidence>
<keyword evidence="2" id="KW-0862">Zinc</keyword>
<sequence length="510" mass="56355">MTGVTTVPSRSCHNCRRRRLRCDRSYPTCLKCAANGQHCLGYGALLRWTHAVASRGKMAGRTTFEEHGNDNGQLVCVPGPGPSSTVASSLVDPLLHELGSQGQFYAHYFATYVSNDMVSFDQPDQNPFRFVIPLMGKYPYLRDIVLATSAIHLATHRRCKGQPIGAELVHALSARQQALRQLRAVMAHITDDNRSVILAAVVFFVNFDLVDSGKGTWKAHLDAAGVLISALYGRSNEHAPSRKMVILDQAMARLIDVIVADCLTYHILGSTLTTVDEPTASVYDNIDIFAVLHRAEAYSYHCCPPRILQIIVCATRLGPSDSPDTLHSEHGDKQNRTGIAISLLLQALAFDVRTWADNIPNLSADDDRDARVCLASAHRAAACLYIILILPAAVAEVGDKRLDTESLVAEILGHLSFVPSDHVLFKGSVWPSFMAAAQTDDLEQRRWCMLRMRSMWQSSPWICPWGYVETAMGTLESVWAARDALSLGEKKTWNWLKQLKESGDLDCLIV</sequence>
<dbReference type="Gene3D" id="4.10.240.10">
    <property type="entry name" value="Zn(2)-C6 fungal-type DNA-binding domain"/>
    <property type="match status" value="1"/>
</dbReference>
<evidence type="ECO:0000256" key="4">
    <source>
        <dbReference type="ARBA" id="ARBA00023125"/>
    </source>
</evidence>
<dbReference type="InterPro" id="IPR036864">
    <property type="entry name" value="Zn2-C6_fun-type_DNA-bd_sf"/>
</dbReference>
<accession>A0A1J7J2Z5</accession>
<dbReference type="STRING" id="1408157.A0A1J7J2Z5"/>
<dbReference type="PROSITE" id="PS50048">
    <property type="entry name" value="ZN2_CY6_FUNGAL_2"/>
    <property type="match status" value="1"/>
</dbReference>
<reference evidence="8 9" key="1">
    <citation type="submission" date="2016-10" db="EMBL/GenBank/DDBJ databases">
        <title>Draft genome sequence of Coniochaeta ligniaria NRRL30616, a lignocellulolytic fungus for bioabatement of inhibitors in plant biomass hydrolysates.</title>
        <authorList>
            <consortium name="DOE Joint Genome Institute"/>
            <person name="Jimenez D.J."/>
            <person name="Hector R.E."/>
            <person name="Riley R."/>
            <person name="Sun H."/>
            <person name="Grigoriev I.V."/>
            <person name="Van Elsas J.D."/>
            <person name="Nichols N.N."/>
        </authorList>
    </citation>
    <scope>NUCLEOTIDE SEQUENCE [LARGE SCALE GENOMIC DNA]</scope>
    <source>
        <strain evidence="8 9">NRRL 30616</strain>
    </source>
</reference>
<gene>
    <name evidence="8" type="ORF">CONLIGDRAFT_569332</name>
</gene>
<evidence type="ECO:0000313" key="9">
    <source>
        <dbReference type="Proteomes" id="UP000182658"/>
    </source>
</evidence>
<keyword evidence="4" id="KW-0238">DNA-binding</keyword>
<organism evidence="8 9">
    <name type="scientific">Coniochaeta ligniaria NRRL 30616</name>
    <dbReference type="NCBI Taxonomy" id="1408157"/>
    <lineage>
        <taxon>Eukaryota</taxon>
        <taxon>Fungi</taxon>
        <taxon>Dikarya</taxon>
        <taxon>Ascomycota</taxon>
        <taxon>Pezizomycotina</taxon>
        <taxon>Sordariomycetes</taxon>
        <taxon>Sordariomycetidae</taxon>
        <taxon>Coniochaetales</taxon>
        <taxon>Coniochaetaceae</taxon>
        <taxon>Coniochaeta</taxon>
    </lineage>
</organism>
<dbReference type="EMBL" id="KV875094">
    <property type="protein sequence ID" value="OIW34150.1"/>
    <property type="molecule type" value="Genomic_DNA"/>
</dbReference>
<keyword evidence="6" id="KW-0539">Nucleus</keyword>
<dbReference type="PROSITE" id="PS00463">
    <property type="entry name" value="ZN2_CY6_FUNGAL_1"/>
    <property type="match status" value="1"/>
</dbReference>
<dbReference type="Proteomes" id="UP000182658">
    <property type="component" value="Unassembled WGS sequence"/>
</dbReference>
<evidence type="ECO:0000256" key="6">
    <source>
        <dbReference type="ARBA" id="ARBA00023242"/>
    </source>
</evidence>
<evidence type="ECO:0000313" key="8">
    <source>
        <dbReference type="EMBL" id="OIW34150.1"/>
    </source>
</evidence>
<dbReference type="PANTHER" id="PTHR37534:SF51">
    <property type="entry name" value="ACRIFLAVINE SENSITIVITY CONTROL PROTEIN ACR-2"/>
    <property type="match status" value="1"/>
</dbReference>
<dbReference type="InterPro" id="IPR021858">
    <property type="entry name" value="Fun_TF"/>
</dbReference>
<evidence type="ECO:0000256" key="3">
    <source>
        <dbReference type="ARBA" id="ARBA00023015"/>
    </source>
</evidence>
<feature type="domain" description="Zn(2)-C6 fungal-type" evidence="7">
    <location>
        <begin position="11"/>
        <end position="39"/>
    </location>
</feature>
<dbReference type="GO" id="GO:0000981">
    <property type="term" value="F:DNA-binding transcription factor activity, RNA polymerase II-specific"/>
    <property type="evidence" value="ECO:0007669"/>
    <property type="project" value="InterPro"/>
</dbReference>
<protein>
    <recommendedName>
        <fullName evidence="7">Zn(2)-C6 fungal-type domain-containing protein</fullName>
    </recommendedName>
</protein>
<keyword evidence="9" id="KW-1185">Reference proteome</keyword>
<evidence type="ECO:0000259" key="7">
    <source>
        <dbReference type="PROSITE" id="PS50048"/>
    </source>
</evidence>
<comment type="subcellular location">
    <subcellularLocation>
        <location evidence="1">Nucleus</location>
    </subcellularLocation>
</comment>
<dbReference type="InterPro" id="IPR001138">
    <property type="entry name" value="Zn2Cys6_DnaBD"/>
</dbReference>
<evidence type="ECO:0000256" key="5">
    <source>
        <dbReference type="ARBA" id="ARBA00023163"/>
    </source>
</evidence>
<dbReference type="GO" id="GO:0008270">
    <property type="term" value="F:zinc ion binding"/>
    <property type="evidence" value="ECO:0007669"/>
    <property type="project" value="InterPro"/>
</dbReference>
<proteinExistence type="predicted"/>
<dbReference type="AlphaFoldDB" id="A0A1J7J2Z5"/>
<dbReference type="Pfam" id="PF00172">
    <property type="entry name" value="Zn_clus"/>
    <property type="match status" value="1"/>
</dbReference>